<dbReference type="Proteomes" id="UP001162131">
    <property type="component" value="Unassembled WGS sequence"/>
</dbReference>
<dbReference type="EMBL" id="CAJZBQ010000021">
    <property type="protein sequence ID" value="CAG9319138.1"/>
    <property type="molecule type" value="Genomic_DNA"/>
</dbReference>
<keyword evidence="2" id="KW-1185">Reference proteome</keyword>
<evidence type="ECO:0000313" key="1">
    <source>
        <dbReference type="EMBL" id="CAG9319138.1"/>
    </source>
</evidence>
<proteinExistence type="predicted"/>
<comment type="caution">
    <text evidence="1">The sequence shown here is derived from an EMBL/GenBank/DDBJ whole genome shotgun (WGS) entry which is preliminary data.</text>
</comment>
<protein>
    <submittedName>
        <fullName evidence="1">Uncharacterized protein</fullName>
    </submittedName>
</protein>
<reference evidence="1" key="1">
    <citation type="submission" date="2021-09" db="EMBL/GenBank/DDBJ databases">
        <authorList>
            <consortium name="AG Swart"/>
            <person name="Singh M."/>
            <person name="Singh A."/>
            <person name="Seah K."/>
            <person name="Emmerich C."/>
        </authorList>
    </citation>
    <scope>NUCLEOTIDE SEQUENCE</scope>
    <source>
        <strain evidence="1">ATCC30299</strain>
    </source>
</reference>
<gene>
    <name evidence="1" type="ORF">BSTOLATCC_MIC22483</name>
</gene>
<name>A0AAU9JBQ5_9CILI</name>
<organism evidence="1 2">
    <name type="scientific">Blepharisma stoltei</name>
    <dbReference type="NCBI Taxonomy" id="1481888"/>
    <lineage>
        <taxon>Eukaryota</taxon>
        <taxon>Sar</taxon>
        <taxon>Alveolata</taxon>
        <taxon>Ciliophora</taxon>
        <taxon>Postciliodesmatophora</taxon>
        <taxon>Heterotrichea</taxon>
        <taxon>Heterotrichida</taxon>
        <taxon>Blepharismidae</taxon>
        <taxon>Blepharisma</taxon>
    </lineage>
</organism>
<evidence type="ECO:0000313" key="2">
    <source>
        <dbReference type="Proteomes" id="UP001162131"/>
    </source>
</evidence>
<accession>A0AAU9JBQ5</accession>
<dbReference type="AlphaFoldDB" id="A0AAU9JBQ5"/>
<sequence>MAQNSMENSVFLTLPRRASCHQMNPQKSRHFMTFSPNFENRHQSFNVKPSSRISLIFGLPFRKYNERLIRDEEFQTYAINQELTLIESKSKELNQKFNNEEIVELFKKLSYESQVTLNRSLEETLGLLKEISTMVLHEHGNSPEEIGLPSIPSLFFELKENDELKVFKQNKKLHYYMFKALKGAIGAYNILNKQKDHKKFDTSACNLLFQYLARVRLLQNKLIEIINIHKESHTEKITYTKEPPKKKLLIQLQKKRPSRIKLPSSYSSIQLIQENASSPIEANTSFNNISNLFSNPNQTGNIPLPKSLYTVNKKRDVRNAIRLGKKLARDPALVYRFRSMDSIRLC</sequence>